<protein>
    <submittedName>
        <fullName evidence="2">Uncharacterized protein</fullName>
    </submittedName>
</protein>
<name>A0A1B0A2Q3_GLOPL</name>
<keyword evidence="3" id="KW-1185">Reference proteome</keyword>
<reference evidence="2" key="2">
    <citation type="submission" date="2020-05" db="UniProtKB">
        <authorList>
            <consortium name="EnsemblMetazoa"/>
        </authorList>
    </citation>
    <scope>IDENTIFICATION</scope>
    <source>
        <strain evidence="2">IAEA</strain>
    </source>
</reference>
<proteinExistence type="predicted"/>
<evidence type="ECO:0000256" key="1">
    <source>
        <dbReference type="SAM" id="MobiDB-lite"/>
    </source>
</evidence>
<sequence length="162" mass="18044">MNAGDKPGGGLPRHSGDPKAENLARVARRQPQQTSQPVKVARKTSHACPTDKQLDFEEATPSINLHSPPGPDQHIASSIVANVDTRPYLPANDPTLRRRKAKKKATNNVWEQPQLQTTALEQQQHHRERQHTPTSHQRQQAANAANTKRLQIPLPQQTQPKV</sequence>
<dbReference type="VEuPathDB" id="VectorBase:GPAI032638"/>
<feature type="compositionally biased region" description="Polar residues" evidence="1">
    <location>
        <begin position="132"/>
        <end position="162"/>
    </location>
</feature>
<dbReference type="EnsemblMetazoa" id="GPAI032638-RA">
    <property type="protein sequence ID" value="GPAI032638-PA"/>
    <property type="gene ID" value="GPAI032638"/>
</dbReference>
<dbReference type="AlphaFoldDB" id="A0A1B0A2Q3"/>
<dbReference type="Proteomes" id="UP000092445">
    <property type="component" value="Unassembled WGS sequence"/>
</dbReference>
<feature type="compositionally biased region" description="Polar residues" evidence="1">
    <location>
        <begin position="106"/>
        <end position="120"/>
    </location>
</feature>
<accession>A0A1B0A2Q3</accession>
<feature type="compositionally biased region" description="Gly residues" evidence="1">
    <location>
        <begin position="1"/>
        <end position="11"/>
    </location>
</feature>
<evidence type="ECO:0000313" key="2">
    <source>
        <dbReference type="EnsemblMetazoa" id="GPAI032638-PA"/>
    </source>
</evidence>
<reference evidence="3" key="1">
    <citation type="submission" date="2014-03" db="EMBL/GenBank/DDBJ databases">
        <authorList>
            <person name="Aksoy S."/>
            <person name="Warren W."/>
            <person name="Wilson R.K."/>
        </authorList>
    </citation>
    <scope>NUCLEOTIDE SEQUENCE [LARGE SCALE GENOMIC DNA]</scope>
    <source>
        <strain evidence="3">IAEA</strain>
    </source>
</reference>
<evidence type="ECO:0000313" key="3">
    <source>
        <dbReference type="Proteomes" id="UP000092445"/>
    </source>
</evidence>
<feature type="region of interest" description="Disordered" evidence="1">
    <location>
        <begin position="1"/>
        <end position="162"/>
    </location>
</feature>
<organism evidence="2 3">
    <name type="scientific">Glossina pallidipes</name>
    <name type="common">Tsetse fly</name>
    <dbReference type="NCBI Taxonomy" id="7398"/>
    <lineage>
        <taxon>Eukaryota</taxon>
        <taxon>Metazoa</taxon>
        <taxon>Ecdysozoa</taxon>
        <taxon>Arthropoda</taxon>
        <taxon>Hexapoda</taxon>
        <taxon>Insecta</taxon>
        <taxon>Pterygota</taxon>
        <taxon>Neoptera</taxon>
        <taxon>Endopterygota</taxon>
        <taxon>Diptera</taxon>
        <taxon>Brachycera</taxon>
        <taxon>Muscomorpha</taxon>
        <taxon>Hippoboscoidea</taxon>
        <taxon>Glossinidae</taxon>
        <taxon>Glossina</taxon>
    </lineage>
</organism>